<proteinExistence type="predicted"/>
<evidence type="ECO:0000256" key="1">
    <source>
        <dbReference type="SAM" id="MobiDB-lite"/>
    </source>
</evidence>
<sequence>MHDTDGGTHAEDSNKAQHDANQVEIRIPRAVLCSSSKFFQSATKDEWALLRDKKQTITVAFESGLFQAYVHWLYFGTIPRLTNSSSTTPPKDSPYLAKLYVLGEEIMDFRFKNAIMDNFIAVYSGRKIFPSVEAVAIIYGATVGGSPMRRMLAEIYAYRARGSKDWKCLPKEALLDIVELMAEVRLCVKGNKPWLNVGDYHEKEKD</sequence>
<dbReference type="OrthoDB" id="1022638at2759"/>
<keyword evidence="3" id="KW-1185">Reference proteome</keyword>
<feature type="region of interest" description="Disordered" evidence="1">
    <location>
        <begin position="1"/>
        <end position="20"/>
    </location>
</feature>
<dbReference type="AlphaFoldDB" id="A0A9P4PI71"/>
<protein>
    <recommendedName>
        <fullName evidence="4">BTB domain-containing protein</fullName>
    </recommendedName>
</protein>
<dbReference type="InterPro" id="IPR011333">
    <property type="entry name" value="SKP1/BTB/POZ_sf"/>
</dbReference>
<reference evidence="2" key="1">
    <citation type="journal article" date="2020" name="Stud. Mycol.">
        <title>101 Dothideomycetes genomes: a test case for predicting lifestyles and emergence of pathogens.</title>
        <authorList>
            <person name="Haridas S."/>
            <person name="Albert R."/>
            <person name="Binder M."/>
            <person name="Bloem J."/>
            <person name="Labutti K."/>
            <person name="Salamov A."/>
            <person name="Andreopoulos B."/>
            <person name="Baker S."/>
            <person name="Barry K."/>
            <person name="Bills G."/>
            <person name="Bluhm B."/>
            <person name="Cannon C."/>
            <person name="Castanera R."/>
            <person name="Culley D."/>
            <person name="Daum C."/>
            <person name="Ezra D."/>
            <person name="Gonzalez J."/>
            <person name="Henrissat B."/>
            <person name="Kuo A."/>
            <person name="Liang C."/>
            <person name="Lipzen A."/>
            <person name="Lutzoni F."/>
            <person name="Magnuson J."/>
            <person name="Mondo S."/>
            <person name="Nolan M."/>
            <person name="Ohm R."/>
            <person name="Pangilinan J."/>
            <person name="Park H.-J."/>
            <person name="Ramirez L."/>
            <person name="Alfaro M."/>
            <person name="Sun H."/>
            <person name="Tritt A."/>
            <person name="Yoshinaga Y."/>
            <person name="Zwiers L.-H."/>
            <person name="Turgeon B."/>
            <person name="Goodwin S."/>
            <person name="Spatafora J."/>
            <person name="Crous P."/>
            <person name="Grigoriev I."/>
        </authorList>
    </citation>
    <scope>NUCLEOTIDE SEQUENCE</scope>
    <source>
        <strain evidence="2">CBS 690.94</strain>
    </source>
</reference>
<name>A0A9P4PI71_9PLEO</name>
<gene>
    <name evidence="2" type="ORF">P171DRAFT_389114</name>
</gene>
<dbReference type="EMBL" id="MU001501">
    <property type="protein sequence ID" value="KAF2444402.1"/>
    <property type="molecule type" value="Genomic_DNA"/>
</dbReference>
<dbReference type="Gene3D" id="3.30.710.10">
    <property type="entry name" value="Potassium Channel Kv1.1, Chain A"/>
    <property type="match status" value="1"/>
</dbReference>
<organism evidence="2 3">
    <name type="scientific">Karstenula rhodostoma CBS 690.94</name>
    <dbReference type="NCBI Taxonomy" id="1392251"/>
    <lineage>
        <taxon>Eukaryota</taxon>
        <taxon>Fungi</taxon>
        <taxon>Dikarya</taxon>
        <taxon>Ascomycota</taxon>
        <taxon>Pezizomycotina</taxon>
        <taxon>Dothideomycetes</taxon>
        <taxon>Pleosporomycetidae</taxon>
        <taxon>Pleosporales</taxon>
        <taxon>Massarineae</taxon>
        <taxon>Didymosphaeriaceae</taxon>
        <taxon>Karstenula</taxon>
    </lineage>
</organism>
<feature type="compositionally biased region" description="Basic and acidic residues" evidence="1">
    <location>
        <begin position="1"/>
        <end position="18"/>
    </location>
</feature>
<evidence type="ECO:0008006" key="4">
    <source>
        <dbReference type="Google" id="ProtNLM"/>
    </source>
</evidence>
<dbReference type="Proteomes" id="UP000799764">
    <property type="component" value="Unassembled WGS sequence"/>
</dbReference>
<comment type="caution">
    <text evidence="2">The sequence shown here is derived from an EMBL/GenBank/DDBJ whole genome shotgun (WGS) entry which is preliminary data.</text>
</comment>
<evidence type="ECO:0000313" key="3">
    <source>
        <dbReference type="Proteomes" id="UP000799764"/>
    </source>
</evidence>
<accession>A0A9P4PI71</accession>
<evidence type="ECO:0000313" key="2">
    <source>
        <dbReference type="EMBL" id="KAF2444402.1"/>
    </source>
</evidence>